<dbReference type="STRING" id="1637975.AN957_10985"/>
<keyword evidence="1 9" id="KW-0678">Repressor</keyword>
<dbReference type="PATRIC" id="fig|1637975.4.peg.1988"/>
<keyword evidence="8 9" id="KW-0804">Transcription</keyword>
<dbReference type="GO" id="GO:0003677">
    <property type="term" value="F:DNA binding"/>
    <property type="evidence" value="ECO:0007669"/>
    <property type="project" value="UniProtKB-KW"/>
</dbReference>
<accession>A0A0Q3QN57</accession>
<sequence>MKRNKKERQALLSTTIKENPFVTDEELAEKFMVSVQTIRLDRLELSIPELRERIKNVAEKRFDDEVRALPIEEIIGEIIDIELDKTAISILDIKEEHVFRRNKIARGHHLFAQANSLAVALMNDELALTAKANIQFTRSVKQNERVIAKARVVNIDTEKGRTIVEVTSFVNNELVFKGEFDMFRSEAGHRS</sequence>
<evidence type="ECO:0000256" key="8">
    <source>
        <dbReference type="ARBA" id="ARBA00023163"/>
    </source>
</evidence>
<keyword evidence="7 9" id="KW-0275">Fatty acid biosynthesis</keyword>
<keyword evidence="2 9" id="KW-0444">Lipid biosynthesis</keyword>
<dbReference type="InterPro" id="IPR036388">
    <property type="entry name" value="WH-like_DNA-bd_sf"/>
</dbReference>
<dbReference type="GO" id="GO:0045717">
    <property type="term" value="P:negative regulation of fatty acid biosynthetic process"/>
    <property type="evidence" value="ECO:0007669"/>
    <property type="project" value="UniProtKB-UniRule"/>
</dbReference>
<evidence type="ECO:0000256" key="4">
    <source>
        <dbReference type="ARBA" id="ARBA00023015"/>
    </source>
</evidence>
<evidence type="ECO:0000256" key="5">
    <source>
        <dbReference type="ARBA" id="ARBA00023098"/>
    </source>
</evidence>
<name>A0A0Q3QN57_9BACI</name>
<dbReference type="GO" id="GO:0003700">
    <property type="term" value="F:DNA-binding transcription factor activity"/>
    <property type="evidence" value="ECO:0007669"/>
    <property type="project" value="UniProtKB-UniRule"/>
</dbReference>
<evidence type="ECO:0000256" key="7">
    <source>
        <dbReference type="ARBA" id="ARBA00023160"/>
    </source>
</evidence>
<comment type="similarity">
    <text evidence="9">Belongs to the FapR family.</text>
</comment>
<evidence type="ECO:0000256" key="6">
    <source>
        <dbReference type="ARBA" id="ARBA00023125"/>
    </source>
</evidence>
<dbReference type="InterPro" id="IPR036390">
    <property type="entry name" value="WH_DNA-bd_sf"/>
</dbReference>
<dbReference type="CDD" id="cd03440">
    <property type="entry name" value="hot_dog"/>
    <property type="match status" value="1"/>
</dbReference>
<dbReference type="SUPFAM" id="SSF54637">
    <property type="entry name" value="Thioesterase/thiol ester dehydrase-isomerase"/>
    <property type="match status" value="1"/>
</dbReference>
<keyword evidence="4 9" id="KW-0805">Transcription regulation</keyword>
<dbReference type="GO" id="GO:0006633">
    <property type="term" value="P:fatty acid biosynthetic process"/>
    <property type="evidence" value="ECO:0007669"/>
    <property type="project" value="UniProtKB-KW"/>
</dbReference>
<comment type="caution">
    <text evidence="10">The sequence shown here is derived from an EMBL/GenBank/DDBJ whole genome shotgun (WGS) entry which is preliminary data.</text>
</comment>
<dbReference type="Gene3D" id="3.10.129.10">
    <property type="entry name" value="Hotdog Thioesterase"/>
    <property type="match status" value="1"/>
</dbReference>
<dbReference type="GO" id="GO:0045892">
    <property type="term" value="P:negative regulation of DNA-templated transcription"/>
    <property type="evidence" value="ECO:0007669"/>
    <property type="project" value="UniProtKB-UniRule"/>
</dbReference>
<comment type="function">
    <text evidence="9">Transcriptional factor involved in regulation of membrane lipid biosynthesis by repressing genes involved in fatty acid and phospholipid metabolism.</text>
</comment>
<dbReference type="NCBIfam" id="NF003359">
    <property type="entry name" value="PRK04424.1"/>
    <property type="match status" value="1"/>
</dbReference>
<dbReference type="InterPro" id="IPR017275">
    <property type="entry name" value="Transcription_factor_FapR"/>
</dbReference>
<protein>
    <recommendedName>
        <fullName evidence="9">Transcription factor FapR</fullName>
    </recommendedName>
    <alternativeName>
        <fullName evidence="9">Fatty acid and phospholipid biosynthesis regulator</fullName>
    </alternativeName>
</protein>
<dbReference type="InterPro" id="IPR029069">
    <property type="entry name" value="HotDog_dom_sf"/>
</dbReference>
<proteinExistence type="inferred from homology"/>
<dbReference type="PIRSF" id="PIRSF037733">
    <property type="entry name" value="Transcription_factor_FapR"/>
    <property type="match status" value="1"/>
</dbReference>
<dbReference type="EMBL" id="LJIX01000006">
    <property type="protein sequence ID" value="KQL19056.1"/>
    <property type="molecule type" value="Genomic_DNA"/>
</dbReference>
<keyword evidence="6 9" id="KW-0238">DNA-binding</keyword>
<gene>
    <name evidence="9" type="primary">fapR</name>
    <name evidence="10" type="ORF">AN957_10985</name>
</gene>
<dbReference type="Gene3D" id="1.10.10.10">
    <property type="entry name" value="Winged helix-like DNA-binding domain superfamily/Winged helix DNA-binding domain"/>
    <property type="match status" value="1"/>
</dbReference>
<evidence type="ECO:0000313" key="11">
    <source>
        <dbReference type="Proteomes" id="UP000050996"/>
    </source>
</evidence>
<dbReference type="AlphaFoldDB" id="A0A0Q3QN57"/>
<evidence type="ECO:0000256" key="9">
    <source>
        <dbReference type="HAMAP-Rule" id="MF_01814"/>
    </source>
</evidence>
<evidence type="ECO:0000256" key="2">
    <source>
        <dbReference type="ARBA" id="ARBA00022516"/>
    </source>
</evidence>
<evidence type="ECO:0000256" key="1">
    <source>
        <dbReference type="ARBA" id="ARBA00022491"/>
    </source>
</evidence>
<dbReference type="HAMAP" id="MF_01814">
    <property type="entry name" value="Transcrip_fact_FapR"/>
    <property type="match status" value="1"/>
</dbReference>
<reference evidence="10 11" key="1">
    <citation type="submission" date="2015-09" db="EMBL/GenBank/DDBJ databases">
        <title>Genome sequencing project for genomic taxonomy and phylogenomics of Bacillus-like bacteria.</title>
        <authorList>
            <person name="Liu B."/>
            <person name="Wang J."/>
            <person name="Zhu Y."/>
            <person name="Liu G."/>
            <person name="Chen Q."/>
            <person name="Chen Z."/>
            <person name="Lan J."/>
            <person name="Che J."/>
            <person name="Ge C."/>
            <person name="Shi H."/>
            <person name="Pan Z."/>
            <person name="Liu X."/>
        </authorList>
    </citation>
    <scope>NUCLEOTIDE SEQUENCE [LARGE SCALE GENOMIC DNA]</scope>
    <source>
        <strain evidence="10 11">FJAT-18043</strain>
    </source>
</reference>
<dbReference type="RefSeq" id="WP_053475629.1">
    <property type="nucleotide sequence ID" value="NZ_CP041305.1"/>
</dbReference>
<keyword evidence="11" id="KW-1185">Reference proteome</keyword>
<keyword evidence="5 9" id="KW-0443">Lipid metabolism</keyword>
<organism evidence="10 11">
    <name type="scientific">Cytobacillus solani</name>
    <dbReference type="NCBI Taxonomy" id="1637975"/>
    <lineage>
        <taxon>Bacteria</taxon>
        <taxon>Bacillati</taxon>
        <taxon>Bacillota</taxon>
        <taxon>Bacilli</taxon>
        <taxon>Bacillales</taxon>
        <taxon>Bacillaceae</taxon>
        <taxon>Cytobacillus</taxon>
    </lineage>
</organism>
<dbReference type="Proteomes" id="UP000050996">
    <property type="component" value="Unassembled WGS sequence"/>
</dbReference>
<dbReference type="SUPFAM" id="SSF46785">
    <property type="entry name" value="Winged helix' DNA-binding domain"/>
    <property type="match status" value="1"/>
</dbReference>
<keyword evidence="3 9" id="KW-0276">Fatty acid metabolism</keyword>
<evidence type="ECO:0000256" key="3">
    <source>
        <dbReference type="ARBA" id="ARBA00022832"/>
    </source>
</evidence>
<evidence type="ECO:0000313" key="10">
    <source>
        <dbReference type="EMBL" id="KQL19056.1"/>
    </source>
</evidence>